<gene>
    <name evidence="1" type="ORF">SAMN02745910_03777</name>
</gene>
<dbReference type="InterPro" id="IPR015315">
    <property type="entry name" value="DUF1963"/>
</dbReference>
<reference evidence="1 2" key="1">
    <citation type="submission" date="2016-10" db="EMBL/GenBank/DDBJ databases">
        <authorList>
            <person name="Varghese N."/>
            <person name="Submissions S."/>
        </authorList>
    </citation>
    <scope>NUCLEOTIDE SEQUENCE [LARGE SCALE GENOMIC DNA]</scope>
    <source>
        <strain evidence="1 2">DSM 13796</strain>
    </source>
</reference>
<accession>A0A1I6BLQ3</accession>
<dbReference type="Gene3D" id="2.30.320.10">
    <property type="entry name" value="YwqG-like"/>
    <property type="match status" value="1"/>
</dbReference>
<proteinExistence type="predicted"/>
<sequence length="264" mass="30899">MNNKIKLPQLLESNRKEIENTIKPVVRIEGKKAITSFWQSKFRGKPYLPKEIEHPKGKDGTYLTLAAQINFEDVPQMPGFPTKGILQFYIDSTDDLFGANFEDETDQAQFRILYHEHVSENLENMVTDFSYLDGVDTTSFPLLHEASLSFTPDIEPVSERDYRVEELSFDLYEEIEDGVELWELYAENTEVTGSKIGGYPFFTQEDPRAYEQKYREHNILLLQIDTDTELDIMWGDSGVCNFFIRKEDLEKRDFSNVMYNWDCY</sequence>
<dbReference type="InterPro" id="IPR035948">
    <property type="entry name" value="YwqG-like_sf"/>
</dbReference>
<dbReference type="PANTHER" id="PTHR36436:SF6">
    <property type="entry name" value="SLL5081 PROTEIN"/>
    <property type="match status" value="1"/>
</dbReference>
<protein>
    <submittedName>
        <fullName evidence="1">Uncharacterized protein YwqG</fullName>
    </submittedName>
</protein>
<dbReference type="Pfam" id="PF09234">
    <property type="entry name" value="DUF1963"/>
    <property type="match status" value="1"/>
</dbReference>
<evidence type="ECO:0000313" key="2">
    <source>
        <dbReference type="Proteomes" id="UP000182762"/>
    </source>
</evidence>
<dbReference type="PANTHER" id="PTHR36436">
    <property type="entry name" value="SLL5081 PROTEIN"/>
    <property type="match status" value="1"/>
</dbReference>
<dbReference type="EMBL" id="FOXX01000011">
    <property type="protein sequence ID" value="SFQ81869.1"/>
    <property type="molecule type" value="Genomic_DNA"/>
</dbReference>
<keyword evidence="2" id="KW-1185">Reference proteome</keyword>
<organism evidence="1 2">
    <name type="scientific">Priestia endophytica DSM 13796</name>
    <dbReference type="NCBI Taxonomy" id="1121089"/>
    <lineage>
        <taxon>Bacteria</taxon>
        <taxon>Bacillati</taxon>
        <taxon>Bacillota</taxon>
        <taxon>Bacilli</taxon>
        <taxon>Bacillales</taxon>
        <taxon>Bacillaceae</taxon>
        <taxon>Priestia</taxon>
    </lineage>
</organism>
<evidence type="ECO:0000313" key="1">
    <source>
        <dbReference type="EMBL" id="SFQ81869.1"/>
    </source>
</evidence>
<name>A0A1I6BLQ3_9BACI</name>
<comment type="caution">
    <text evidence="1">The sequence shown here is derived from an EMBL/GenBank/DDBJ whole genome shotgun (WGS) entry which is preliminary data.</text>
</comment>
<dbReference type="Proteomes" id="UP000182762">
    <property type="component" value="Unassembled WGS sequence"/>
</dbReference>
<dbReference type="SUPFAM" id="SSF103032">
    <property type="entry name" value="Hypothetical protein YwqG"/>
    <property type="match status" value="1"/>
</dbReference>